<accession>A0A1H9GTC7</accession>
<dbReference type="GO" id="GO:0005524">
    <property type="term" value="F:ATP binding"/>
    <property type="evidence" value="ECO:0007669"/>
    <property type="project" value="UniProtKB-KW"/>
</dbReference>
<dbReference type="RefSeq" id="WP_090209608.1">
    <property type="nucleotide sequence ID" value="NZ_FOFO01000050.1"/>
</dbReference>
<dbReference type="PANTHER" id="PTHR33571">
    <property type="entry name" value="SSL8005 PROTEIN"/>
    <property type="match status" value="1"/>
</dbReference>
<dbReference type="Gene3D" id="3.30.460.10">
    <property type="entry name" value="Beta Polymerase, domain 2"/>
    <property type="match status" value="1"/>
</dbReference>
<dbReference type="InterPro" id="IPR002934">
    <property type="entry name" value="Polymerase_NTP_transf_dom"/>
</dbReference>
<evidence type="ECO:0000256" key="7">
    <source>
        <dbReference type="ARBA" id="ARBA00022840"/>
    </source>
</evidence>
<keyword evidence="4" id="KW-0548">Nucleotidyltransferase</keyword>
<evidence type="ECO:0000256" key="8">
    <source>
        <dbReference type="ARBA" id="ARBA00022842"/>
    </source>
</evidence>
<evidence type="ECO:0000256" key="6">
    <source>
        <dbReference type="ARBA" id="ARBA00022741"/>
    </source>
</evidence>
<keyword evidence="3" id="KW-0808">Transferase</keyword>
<keyword evidence="8" id="KW-0460">Magnesium</keyword>
<sequence>MKPSEALNSNRSAIRHVVESHRACNARVFGSALRGQDTDGSDLDILIDPTPDTTLLDIGAIRHELGKLLGVPVDVLTPNALPDNFRAKVLAEARSV</sequence>
<comment type="similarity">
    <text evidence="9">Belongs to the MntA antitoxin family.</text>
</comment>
<evidence type="ECO:0000256" key="5">
    <source>
        <dbReference type="ARBA" id="ARBA00022723"/>
    </source>
</evidence>
<keyword evidence="2" id="KW-1277">Toxin-antitoxin system</keyword>
<evidence type="ECO:0000259" key="10">
    <source>
        <dbReference type="Pfam" id="PF01909"/>
    </source>
</evidence>
<dbReference type="GO" id="GO:0046872">
    <property type="term" value="F:metal ion binding"/>
    <property type="evidence" value="ECO:0007669"/>
    <property type="project" value="UniProtKB-KW"/>
</dbReference>
<evidence type="ECO:0000313" key="11">
    <source>
        <dbReference type="EMBL" id="SEQ53347.1"/>
    </source>
</evidence>
<comment type="cofactor">
    <cofactor evidence="1">
        <name>Mg(2+)</name>
        <dbReference type="ChEBI" id="CHEBI:18420"/>
    </cofactor>
</comment>
<dbReference type="OrthoDB" id="9809323at2"/>
<evidence type="ECO:0000313" key="12">
    <source>
        <dbReference type="Proteomes" id="UP000199496"/>
    </source>
</evidence>
<evidence type="ECO:0000256" key="2">
    <source>
        <dbReference type="ARBA" id="ARBA00022649"/>
    </source>
</evidence>
<dbReference type="Pfam" id="PF01909">
    <property type="entry name" value="NTP_transf_2"/>
    <property type="match status" value="1"/>
</dbReference>
<evidence type="ECO:0000256" key="3">
    <source>
        <dbReference type="ARBA" id="ARBA00022679"/>
    </source>
</evidence>
<dbReference type="EMBL" id="FOFO01000050">
    <property type="protein sequence ID" value="SEQ53347.1"/>
    <property type="molecule type" value="Genomic_DNA"/>
</dbReference>
<dbReference type="SUPFAM" id="SSF81301">
    <property type="entry name" value="Nucleotidyltransferase"/>
    <property type="match status" value="1"/>
</dbReference>
<feature type="domain" description="Polymerase nucleotidyl transferase" evidence="10">
    <location>
        <begin position="26"/>
        <end position="93"/>
    </location>
</feature>
<evidence type="ECO:0000256" key="9">
    <source>
        <dbReference type="ARBA" id="ARBA00038276"/>
    </source>
</evidence>
<keyword evidence="12" id="KW-1185">Reference proteome</keyword>
<dbReference type="PANTHER" id="PTHR33571:SF12">
    <property type="entry name" value="BSL3053 PROTEIN"/>
    <property type="match status" value="1"/>
</dbReference>
<keyword evidence="7" id="KW-0067">ATP-binding</keyword>
<dbReference type="CDD" id="cd05403">
    <property type="entry name" value="NT_KNTase_like"/>
    <property type="match status" value="1"/>
</dbReference>
<protein>
    <recommendedName>
        <fullName evidence="10">Polymerase nucleotidyl transferase domain-containing protein</fullName>
    </recommendedName>
</protein>
<dbReference type="AlphaFoldDB" id="A0A1H9GTC7"/>
<dbReference type="STRING" id="867345.SAMN05421693_1503"/>
<evidence type="ECO:0000256" key="4">
    <source>
        <dbReference type="ARBA" id="ARBA00022695"/>
    </source>
</evidence>
<reference evidence="11 12" key="1">
    <citation type="submission" date="2016-10" db="EMBL/GenBank/DDBJ databases">
        <authorList>
            <person name="de Groot N.N."/>
        </authorList>
    </citation>
    <scope>NUCLEOTIDE SEQUENCE [LARGE SCALE GENOMIC DNA]</scope>
    <source>
        <strain evidence="11 12">B7-7</strain>
    </source>
</reference>
<organism evidence="11 12">
    <name type="scientific">Ectothiorhodospira magna</name>
    <dbReference type="NCBI Taxonomy" id="867345"/>
    <lineage>
        <taxon>Bacteria</taxon>
        <taxon>Pseudomonadati</taxon>
        <taxon>Pseudomonadota</taxon>
        <taxon>Gammaproteobacteria</taxon>
        <taxon>Chromatiales</taxon>
        <taxon>Ectothiorhodospiraceae</taxon>
        <taxon>Ectothiorhodospira</taxon>
    </lineage>
</organism>
<evidence type="ECO:0000256" key="1">
    <source>
        <dbReference type="ARBA" id="ARBA00001946"/>
    </source>
</evidence>
<dbReference type="Proteomes" id="UP000199496">
    <property type="component" value="Unassembled WGS sequence"/>
</dbReference>
<keyword evidence="5" id="KW-0479">Metal-binding</keyword>
<gene>
    <name evidence="11" type="ORF">SAMN05421693_1503</name>
</gene>
<keyword evidence="6" id="KW-0547">Nucleotide-binding</keyword>
<dbReference type="InterPro" id="IPR043519">
    <property type="entry name" value="NT_sf"/>
</dbReference>
<proteinExistence type="inferred from homology"/>
<dbReference type="InterPro" id="IPR052038">
    <property type="entry name" value="Type-VII_TA_antitoxin"/>
</dbReference>
<name>A0A1H9GTC7_9GAMM</name>
<dbReference type="GO" id="GO:0016779">
    <property type="term" value="F:nucleotidyltransferase activity"/>
    <property type="evidence" value="ECO:0007669"/>
    <property type="project" value="UniProtKB-KW"/>
</dbReference>